<evidence type="ECO:0000256" key="4">
    <source>
        <dbReference type="ARBA" id="ARBA00023143"/>
    </source>
</evidence>
<dbReference type="Proteomes" id="UP001501479">
    <property type="component" value="Unassembled WGS sequence"/>
</dbReference>
<dbReference type="InterPro" id="IPR003481">
    <property type="entry name" value="FliD_N"/>
</dbReference>
<comment type="subunit">
    <text evidence="2 5">Homopentamer.</text>
</comment>
<dbReference type="PANTHER" id="PTHR30288:SF0">
    <property type="entry name" value="FLAGELLAR HOOK-ASSOCIATED PROTEIN 2"/>
    <property type="match status" value="1"/>
</dbReference>
<evidence type="ECO:0000259" key="7">
    <source>
        <dbReference type="Pfam" id="PF07195"/>
    </source>
</evidence>
<accession>A0ABP7E7P3</accession>
<dbReference type="InterPro" id="IPR010810">
    <property type="entry name" value="Flagellin_hook_IN_motif"/>
</dbReference>
<keyword evidence="4 5" id="KW-0975">Bacterial flagellum</keyword>
<feature type="domain" description="Flagellar hook-associated protein 2 C-terminal" evidence="7">
    <location>
        <begin position="220"/>
        <end position="448"/>
    </location>
</feature>
<reference evidence="9" key="1">
    <citation type="journal article" date="2019" name="Int. J. Syst. Evol. Microbiol.">
        <title>The Global Catalogue of Microorganisms (GCM) 10K type strain sequencing project: providing services to taxonomists for standard genome sequencing and annotation.</title>
        <authorList>
            <consortium name="The Broad Institute Genomics Platform"/>
            <consortium name="The Broad Institute Genome Sequencing Center for Infectious Disease"/>
            <person name="Wu L."/>
            <person name="Ma J."/>
        </authorList>
    </citation>
    <scope>NUCLEOTIDE SEQUENCE [LARGE SCALE GENOMIC DNA]</scope>
    <source>
        <strain evidence="9">JCM 17329</strain>
    </source>
</reference>
<keyword evidence="8" id="KW-0282">Flagellum</keyword>
<evidence type="ECO:0000313" key="9">
    <source>
        <dbReference type="Proteomes" id="UP001501479"/>
    </source>
</evidence>
<keyword evidence="9" id="KW-1185">Reference proteome</keyword>
<evidence type="ECO:0000256" key="3">
    <source>
        <dbReference type="ARBA" id="ARBA00023054"/>
    </source>
</evidence>
<dbReference type="EMBL" id="BAABDS010000036">
    <property type="protein sequence ID" value="GAA3715363.1"/>
    <property type="molecule type" value="Genomic_DNA"/>
</dbReference>
<feature type="domain" description="Flagellar hook-associated protein 2 N-terminal" evidence="6">
    <location>
        <begin position="11"/>
        <end position="108"/>
    </location>
</feature>
<dbReference type="InterPro" id="IPR010809">
    <property type="entry name" value="FliD_C"/>
</dbReference>
<keyword evidence="5" id="KW-0964">Secreted</keyword>
<comment type="similarity">
    <text evidence="1 5">Belongs to the FliD family.</text>
</comment>
<dbReference type="Pfam" id="PF07195">
    <property type="entry name" value="FliD_C"/>
    <property type="match status" value="1"/>
</dbReference>
<gene>
    <name evidence="8" type="primary">fliD_2</name>
    <name evidence="8" type="ORF">GCM10022421_23640</name>
</gene>
<dbReference type="RefSeq" id="WP_344965024.1">
    <property type="nucleotide sequence ID" value="NZ_BAABDS010000036.1"/>
</dbReference>
<comment type="subcellular location">
    <subcellularLocation>
        <location evidence="5">Secreted</location>
    </subcellularLocation>
    <subcellularLocation>
        <location evidence="5">Bacterial flagellum</location>
    </subcellularLocation>
</comment>
<dbReference type="Pfam" id="PF07196">
    <property type="entry name" value="Flagellin_IN"/>
    <property type="match status" value="1"/>
</dbReference>
<proteinExistence type="inferred from homology"/>
<evidence type="ECO:0000313" key="8">
    <source>
        <dbReference type="EMBL" id="GAA3715363.1"/>
    </source>
</evidence>
<keyword evidence="3" id="KW-0175">Coiled coil</keyword>
<name>A0ABP7E7P3_9GAMM</name>
<organism evidence="8 9">
    <name type="scientific">Oceanisphaera sediminis</name>
    <dbReference type="NCBI Taxonomy" id="981381"/>
    <lineage>
        <taxon>Bacteria</taxon>
        <taxon>Pseudomonadati</taxon>
        <taxon>Pseudomonadota</taxon>
        <taxon>Gammaproteobacteria</taxon>
        <taxon>Aeromonadales</taxon>
        <taxon>Aeromonadaceae</taxon>
        <taxon>Oceanisphaera</taxon>
    </lineage>
</organism>
<sequence>MSGIKLPGVGSGFPIQSFVDATVAGERAPKEKMLARQANDINVQLSSYGSLKGVLSEFKDSLKKLGEEEAFQKRSTSFNNSGFASATADKTAVAGSYTLVVKELAEAHKLGTASIPKADAEKKLGSGTLTLGVGDESFTVAIDKEKSTLAEVAEAVNNSEDNKGVRATVVTDDTGSRLVFFADKTGTESQITVSATGNADGEGGADLATLDDALTTVQAAKDAVVTIDGATVTSQTNEIENAIQGVTLDLKKVNDTTTDSEKPNTKLTIGYDKKTVESNLKDFVTAFNKVMGTINQLTAYDAETERAGPLNGDGSTRNLTSQIRNMLSEPIEGAVAPIKTLTDLGITSKQDGTIELDEDILKEQVEDNFERIGLLFASEKGVSNKLDEMLESFVGKEGVLTERDKSLNEQMAKLDKDAVDFELYMEKFEERTYKQFTSMDIMVAQLNQQLSAVTSAFANMPDFSGGKQ</sequence>
<comment type="function">
    <text evidence="5">Required for morphogenesis and for the elongation of the flagellar filament by facilitating polymerization of the flagellin monomers at the tip of growing filament. Forms a capping structure, which prevents flagellin subunits (transported through the central channel of the flagellum) from leaking out without polymerization at the distal end.</text>
</comment>
<comment type="caution">
    <text evidence="8">The sequence shown here is derived from an EMBL/GenBank/DDBJ whole genome shotgun (WGS) entry which is preliminary data.</text>
</comment>
<evidence type="ECO:0000256" key="5">
    <source>
        <dbReference type="RuleBase" id="RU362066"/>
    </source>
</evidence>
<dbReference type="PANTHER" id="PTHR30288">
    <property type="entry name" value="FLAGELLAR CAP/ASSEMBLY PROTEIN FLID"/>
    <property type="match status" value="1"/>
</dbReference>
<keyword evidence="8" id="KW-0966">Cell projection</keyword>
<evidence type="ECO:0000256" key="2">
    <source>
        <dbReference type="ARBA" id="ARBA00011255"/>
    </source>
</evidence>
<dbReference type="Pfam" id="PF02465">
    <property type="entry name" value="FliD_N"/>
    <property type="match status" value="1"/>
</dbReference>
<keyword evidence="8" id="KW-0969">Cilium</keyword>
<dbReference type="InterPro" id="IPR040026">
    <property type="entry name" value="FliD"/>
</dbReference>
<protein>
    <recommendedName>
        <fullName evidence="5">Flagellar hook-associated protein 2</fullName>
        <shortName evidence="5">HAP2</shortName>
    </recommendedName>
    <alternativeName>
        <fullName evidence="5">Flagellar cap protein</fullName>
    </alternativeName>
</protein>
<evidence type="ECO:0000256" key="1">
    <source>
        <dbReference type="ARBA" id="ARBA00009764"/>
    </source>
</evidence>
<evidence type="ECO:0000259" key="6">
    <source>
        <dbReference type="Pfam" id="PF02465"/>
    </source>
</evidence>